<organism evidence="2 3">
    <name type="scientific">Kribbella speibonae</name>
    <dbReference type="NCBI Taxonomy" id="1572660"/>
    <lineage>
        <taxon>Bacteria</taxon>
        <taxon>Bacillati</taxon>
        <taxon>Actinomycetota</taxon>
        <taxon>Actinomycetes</taxon>
        <taxon>Propionibacteriales</taxon>
        <taxon>Kribbellaceae</taxon>
        <taxon>Kribbella</taxon>
    </lineage>
</organism>
<dbReference type="InterPro" id="IPR036691">
    <property type="entry name" value="Endo/exonu/phosph_ase_sf"/>
</dbReference>
<dbReference type="GO" id="GO:0003824">
    <property type="term" value="F:catalytic activity"/>
    <property type="evidence" value="ECO:0007669"/>
    <property type="project" value="InterPro"/>
</dbReference>
<dbReference type="Proteomes" id="UP000294225">
    <property type="component" value="Unassembled WGS sequence"/>
</dbReference>
<evidence type="ECO:0000313" key="2">
    <source>
        <dbReference type="EMBL" id="TCC35307.1"/>
    </source>
</evidence>
<protein>
    <recommendedName>
        <fullName evidence="1">Endonuclease/exonuclease/phosphatase domain-containing protein</fullName>
    </recommendedName>
</protein>
<feature type="domain" description="Endonuclease/exonuclease/phosphatase" evidence="1">
    <location>
        <begin position="14"/>
        <end position="254"/>
    </location>
</feature>
<sequence length="268" mass="29294">MRVLMQNPEALYGDWPRRRAVLAAGLDDISPDLVAFVESVVTDKYDQPRDLLGPDYHLAHGSARGADGAGITIGSRWPIGQVHQLDLHVTPRVAPDFPASTIVAEIDVPQPIGSVLFACTNPSWQMPLELERQMQAVASARFIENLAGDRHVVLAGDFDATPESTSMRFWRGLHALDGVSVCYRDAWETTHPGEPGHTFTPANGRVLAGPVAWDVARRIDYIMVHCGERGPTLDVATCERTFEHPVDGVWASDHFGVTATFEAHTPAT</sequence>
<proteinExistence type="predicted"/>
<evidence type="ECO:0000259" key="1">
    <source>
        <dbReference type="Pfam" id="PF03372"/>
    </source>
</evidence>
<name>A0A4R0IQL8_9ACTN</name>
<comment type="caution">
    <text evidence="2">The sequence shown here is derived from an EMBL/GenBank/DDBJ whole genome shotgun (WGS) entry which is preliminary data.</text>
</comment>
<gene>
    <name evidence="2" type="ORF">E0H92_21315</name>
</gene>
<dbReference type="RefSeq" id="WP_131497503.1">
    <property type="nucleotide sequence ID" value="NZ_SJKC01000003.1"/>
</dbReference>
<dbReference type="Pfam" id="PF03372">
    <property type="entry name" value="Exo_endo_phos"/>
    <property type="match status" value="1"/>
</dbReference>
<dbReference type="SUPFAM" id="SSF56219">
    <property type="entry name" value="DNase I-like"/>
    <property type="match status" value="1"/>
</dbReference>
<dbReference type="InterPro" id="IPR005135">
    <property type="entry name" value="Endo/exonuclease/phosphatase"/>
</dbReference>
<evidence type="ECO:0000313" key="3">
    <source>
        <dbReference type="Proteomes" id="UP000294225"/>
    </source>
</evidence>
<dbReference type="AlphaFoldDB" id="A0A4R0IQL8"/>
<accession>A0A4R0IQL8</accession>
<dbReference type="EMBL" id="SJKC01000003">
    <property type="protein sequence ID" value="TCC35307.1"/>
    <property type="molecule type" value="Genomic_DNA"/>
</dbReference>
<reference evidence="2 3" key="1">
    <citation type="submission" date="2019-02" db="EMBL/GenBank/DDBJ databases">
        <title>Kribbella capetownensis sp. nov. and Kribbella speibonae sp. nov., isolated from soil.</title>
        <authorList>
            <person name="Curtis S.M."/>
            <person name="Norton I."/>
            <person name="Everest G.J."/>
            <person name="Meyers P.R."/>
        </authorList>
    </citation>
    <scope>NUCLEOTIDE SEQUENCE [LARGE SCALE GENOMIC DNA]</scope>
    <source>
        <strain evidence="2 3">YM55</strain>
    </source>
</reference>
<dbReference type="Gene3D" id="3.60.10.10">
    <property type="entry name" value="Endonuclease/exonuclease/phosphatase"/>
    <property type="match status" value="1"/>
</dbReference>